<keyword evidence="3" id="KW-0964">Secreted</keyword>
<evidence type="ECO:0000259" key="7">
    <source>
        <dbReference type="SMART" id="SM00835"/>
    </source>
</evidence>
<keyword evidence="9" id="KW-1185">Reference proteome</keyword>
<dbReference type="InterPro" id="IPR014710">
    <property type="entry name" value="RmlC-like_jellyroll"/>
</dbReference>
<protein>
    <recommendedName>
        <fullName evidence="7">Cupin type-1 domain-containing protein</fullName>
    </recommendedName>
</protein>
<evidence type="ECO:0000313" key="9">
    <source>
        <dbReference type="Proteomes" id="UP000308768"/>
    </source>
</evidence>
<sequence>MSSFVVKIFLAALAAGAAQALPQMSMSTVTTSAVARTTSFSVASSVMAATSTVPSAADAAAKAAALKQLASDLIKEPTSVDRFTKLLTTGGDGKTLLSGQDLKDRVVFDFNNAKPANGSLGGKILLANVDNFPILTDLSISTAVATLGPCGINTPHIHPRATEFLTVVKGQIQSGFILENGFAVNNQVVSQVSTNLTALQGTVFPMGSIHFQFNPTCEDAIFVATLNSDDPGTSQIAQNFFALNGEIVDAALGFPFTIAGEDINKFRAQLPVNLAVGVDQCLKTCKIQTK</sequence>
<reference evidence="8 9" key="1">
    <citation type="submission" date="2017-03" db="EMBL/GenBank/DDBJ databases">
        <title>Genomes of endolithic fungi from Antarctica.</title>
        <authorList>
            <person name="Coleine C."/>
            <person name="Masonjones S."/>
            <person name="Stajich J.E."/>
        </authorList>
    </citation>
    <scope>NUCLEOTIDE SEQUENCE [LARGE SCALE GENOMIC DNA]</scope>
    <source>
        <strain evidence="8 9">CCFEE 5187</strain>
    </source>
</reference>
<dbReference type="OrthoDB" id="1921208at2759"/>
<feature type="chain" id="PRO_5020423959" description="Cupin type-1 domain-containing protein" evidence="6">
    <location>
        <begin position="21"/>
        <end position="290"/>
    </location>
</feature>
<dbReference type="InterPro" id="IPR006045">
    <property type="entry name" value="Cupin_1"/>
</dbReference>
<evidence type="ECO:0000256" key="3">
    <source>
        <dbReference type="ARBA" id="ARBA00022525"/>
    </source>
</evidence>
<dbReference type="PANTHER" id="PTHR31238">
    <property type="entry name" value="GERMIN-LIKE PROTEIN SUBFAMILY 3 MEMBER 3"/>
    <property type="match status" value="1"/>
</dbReference>
<dbReference type="InterPro" id="IPR011051">
    <property type="entry name" value="RmlC_Cupin_sf"/>
</dbReference>
<dbReference type="AlphaFoldDB" id="A0A4V5NGH4"/>
<evidence type="ECO:0000256" key="6">
    <source>
        <dbReference type="SAM" id="SignalP"/>
    </source>
</evidence>
<keyword evidence="4" id="KW-0479">Metal-binding</keyword>
<dbReference type="SUPFAM" id="SSF51182">
    <property type="entry name" value="RmlC-like cupins"/>
    <property type="match status" value="1"/>
</dbReference>
<comment type="subcellular location">
    <subcellularLocation>
        <location evidence="1">Secreted</location>
    </subcellularLocation>
</comment>
<keyword evidence="6" id="KW-0732">Signal</keyword>
<name>A0A4V5NGH4_9PEZI</name>
<dbReference type="CDD" id="cd02241">
    <property type="entry name" value="cupin_OxOx"/>
    <property type="match status" value="1"/>
</dbReference>
<evidence type="ECO:0000256" key="1">
    <source>
        <dbReference type="ARBA" id="ARBA00004613"/>
    </source>
</evidence>
<dbReference type="InterPro" id="IPR001929">
    <property type="entry name" value="Germin"/>
</dbReference>
<comment type="similarity">
    <text evidence="2">Belongs to the germin family.</text>
</comment>
<organism evidence="8 9">
    <name type="scientific">Cryomyces minteri</name>
    <dbReference type="NCBI Taxonomy" id="331657"/>
    <lineage>
        <taxon>Eukaryota</taxon>
        <taxon>Fungi</taxon>
        <taxon>Dikarya</taxon>
        <taxon>Ascomycota</taxon>
        <taxon>Pezizomycotina</taxon>
        <taxon>Dothideomycetes</taxon>
        <taxon>Dothideomycetes incertae sedis</taxon>
        <taxon>Cryomyces</taxon>
    </lineage>
</organism>
<dbReference type="SMART" id="SM00835">
    <property type="entry name" value="Cupin_1"/>
    <property type="match status" value="1"/>
</dbReference>
<dbReference type="Pfam" id="PF00190">
    <property type="entry name" value="Cupin_1"/>
    <property type="match status" value="1"/>
</dbReference>
<evidence type="ECO:0000256" key="4">
    <source>
        <dbReference type="ARBA" id="ARBA00022723"/>
    </source>
</evidence>
<dbReference type="Proteomes" id="UP000308768">
    <property type="component" value="Unassembled WGS sequence"/>
</dbReference>
<evidence type="ECO:0000256" key="5">
    <source>
        <dbReference type="ARBA" id="ARBA00023211"/>
    </source>
</evidence>
<evidence type="ECO:0000313" key="8">
    <source>
        <dbReference type="EMBL" id="TKA70019.1"/>
    </source>
</evidence>
<dbReference type="EMBL" id="NAJN01000679">
    <property type="protein sequence ID" value="TKA70019.1"/>
    <property type="molecule type" value="Genomic_DNA"/>
</dbReference>
<dbReference type="GO" id="GO:0005576">
    <property type="term" value="C:extracellular region"/>
    <property type="evidence" value="ECO:0007669"/>
    <property type="project" value="UniProtKB-SubCell"/>
</dbReference>
<feature type="signal peptide" evidence="6">
    <location>
        <begin position="1"/>
        <end position="20"/>
    </location>
</feature>
<dbReference type="GO" id="GO:0030145">
    <property type="term" value="F:manganese ion binding"/>
    <property type="evidence" value="ECO:0007669"/>
    <property type="project" value="InterPro"/>
</dbReference>
<dbReference type="STRING" id="331657.A0A4V5NGH4"/>
<keyword evidence="5" id="KW-0464">Manganese</keyword>
<accession>A0A4V5NGH4</accession>
<gene>
    <name evidence="8" type="ORF">B0A49_06764</name>
</gene>
<dbReference type="PRINTS" id="PR00325">
    <property type="entry name" value="GERMIN"/>
</dbReference>
<comment type="caution">
    <text evidence="8">The sequence shown here is derived from an EMBL/GenBank/DDBJ whole genome shotgun (WGS) entry which is preliminary data.</text>
</comment>
<feature type="domain" description="Cupin type-1" evidence="7">
    <location>
        <begin position="108"/>
        <end position="264"/>
    </location>
</feature>
<evidence type="ECO:0000256" key="2">
    <source>
        <dbReference type="ARBA" id="ARBA00007456"/>
    </source>
</evidence>
<dbReference type="Gene3D" id="2.60.120.10">
    <property type="entry name" value="Jelly Rolls"/>
    <property type="match status" value="1"/>
</dbReference>
<proteinExistence type="inferred from homology"/>